<evidence type="ECO:0000256" key="9">
    <source>
        <dbReference type="SAM" id="Phobius"/>
    </source>
</evidence>
<evidence type="ECO:0000313" key="10">
    <source>
        <dbReference type="EMBL" id="SFU24069.1"/>
    </source>
</evidence>
<keyword evidence="7 9" id="KW-0472">Membrane</keyword>
<evidence type="ECO:0000256" key="5">
    <source>
        <dbReference type="ARBA" id="ARBA00022970"/>
    </source>
</evidence>
<dbReference type="Pfam" id="PF02653">
    <property type="entry name" value="BPD_transp_2"/>
    <property type="match status" value="1"/>
</dbReference>
<keyword evidence="6 9" id="KW-1133">Transmembrane helix</keyword>
<evidence type="ECO:0000256" key="8">
    <source>
        <dbReference type="ARBA" id="ARBA00037998"/>
    </source>
</evidence>
<evidence type="ECO:0000256" key="4">
    <source>
        <dbReference type="ARBA" id="ARBA00022692"/>
    </source>
</evidence>
<feature type="transmembrane region" description="Helical" evidence="9">
    <location>
        <begin position="193"/>
        <end position="213"/>
    </location>
</feature>
<keyword evidence="3" id="KW-1003">Cell membrane</keyword>
<feature type="transmembrane region" description="Helical" evidence="9">
    <location>
        <begin position="133"/>
        <end position="159"/>
    </location>
</feature>
<dbReference type="PANTHER" id="PTHR11795:SF442">
    <property type="entry name" value="ABC TRANSPORTER ATP-BINDING PROTEIN"/>
    <property type="match status" value="1"/>
</dbReference>
<evidence type="ECO:0000256" key="2">
    <source>
        <dbReference type="ARBA" id="ARBA00022448"/>
    </source>
</evidence>
<feature type="transmembrane region" description="Helical" evidence="9">
    <location>
        <begin position="95"/>
        <end position="113"/>
    </location>
</feature>
<evidence type="ECO:0000256" key="1">
    <source>
        <dbReference type="ARBA" id="ARBA00004651"/>
    </source>
</evidence>
<dbReference type="OrthoDB" id="8888656at2"/>
<feature type="transmembrane region" description="Helical" evidence="9">
    <location>
        <begin position="225"/>
        <end position="249"/>
    </location>
</feature>
<comment type="similarity">
    <text evidence="8">Belongs to the binding-protein-dependent transport system permease family. LivHM subfamily.</text>
</comment>
<evidence type="ECO:0000313" key="11">
    <source>
        <dbReference type="Proteomes" id="UP000198844"/>
    </source>
</evidence>
<evidence type="ECO:0000256" key="3">
    <source>
        <dbReference type="ARBA" id="ARBA00022475"/>
    </source>
</evidence>
<dbReference type="RefSeq" id="WP_093642436.1">
    <property type="nucleotide sequence ID" value="NZ_FPBH01000024.1"/>
</dbReference>
<organism evidence="10 11">
    <name type="scientific">Paraburkholderia aspalathi</name>
    <dbReference type="NCBI Taxonomy" id="1324617"/>
    <lineage>
        <taxon>Bacteria</taxon>
        <taxon>Pseudomonadati</taxon>
        <taxon>Pseudomonadota</taxon>
        <taxon>Betaproteobacteria</taxon>
        <taxon>Burkholderiales</taxon>
        <taxon>Burkholderiaceae</taxon>
        <taxon>Paraburkholderia</taxon>
    </lineage>
</organism>
<sequence>MTQLILFNVFNGIIIGAFYALMALGLSLILNLSGVINFAHGGFLAIGAYLAYTLIPYTGFWAALVIAPLLTAIFGLLIERVLIRRLYGRDPLYSLLLTFGLAFMLQDGTRYIWGPQTLPYQIPALLNAPLSNTFFFLTGYRLFMVVLVVVVVGGLFMILNRTRLGMRIRAGTTDLEMVSALGVNVRMLRSLNFGLGIFLAGLAGVLAAGMLGLEPTIGDSLIMPSFVAIIVGGLGSLPGTLLGGVLIGVASGVTSVFFPSATEAVIYVMMGLVLLIRPRGLLGEEGRTQ</sequence>
<feature type="transmembrane region" description="Helical" evidence="9">
    <location>
        <begin position="61"/>
        <end position="83"/>
    </location>
</feature>
<feature type="transmembrane region" description="Helical" evidence="9">
    <location>
        <begin position="256"/>
        <end position="276"/>
    </location>
</feature>
<dbReference type="Proteomes" id="UP000198844">
    <property type="component" value="Unassembled WGS sequence"/>
</dbReference>
<comment type="subcellular location">
    <subcellularLocation>
        <location evidence="1">Cell membrane</location>
        <topology evidence="1">Multi-pass membrane protein</topology>
    </subcellularLocation>
</comment>
<dbReference type="GO" id="GO:0022857">
    <property type="term" value="F:transmembrane transporter activity"/>
    <property type="evidence" value="ECO:0007669"/>
    <property type="project" value="InterPro"/>
</dbReference>
<dbReference type="InterPro" id="IPR001851">
    <property type="entry name" value="ABC_transp_permease"/>
</dbReference>
<dbReference type="InterPro" id="IPR052157">
    <property type="entry name" value="BCAA_transport_permease"/>
</dbReference>
<evidence type="ECO:0000256" key="6">
    <source>
        <dbReference type="ARBA" id="ARBA00022989"/>
    </source>
</evidence>
<dbReference type="GO" id="GO:0005886">
    <property type="term" value="C:plasma membrane"/>
    <property type="evidence" value="ECO:0007669"/>
    <property type="project" value="UniProtKB-SubCell"/>
</dbReference>
<keyword evidence="2" id="KW-0813">Transport</keyword>
<evidence type="ECO:0000256" key="7">
    <source>
        <dbReference type="ARBA" id="ARBA00023136"/>
    </source>
</evidence>
<feature type="transmembrane region" description="Helical" evidence="9">
    <location>
        <begin position="6"/>
        <end position="28"/>
    </location>
</feature>
<name>A0A1I7EJH9_9BURK</name>
<dbReference type="AlphaFoldDB" id="A0A1I7EJH9"/>
<protein>
    <submittedName>
        <fullName evidence="10">Amino acid/amide ABC transporter membrane protein 1, HAAT family</fullName>
    </submittedName>
</protein>
<dbReference type="PANTHER" id="PTHR11795">
    <property type="entry name" value="BRANCHED-CHAIN AMINO ACID TRANSPORT SYSTEM PERMEASE PROTEIN LIVH"/>
    <property type="match status" value="1"/>
</dbReference>
<proteinExistence type="inferred from homology"/>
<feature type="transmembrane region" description="Helical" evidence="9">
    <location>
        <begin position="35"/>
        <end position="55"/>
    </location>
</feature>
<gene>
    <name evidence="10" type="ORF">SAMN05192563_1024139</name>
</gene>
<dbReference type="EMBL" id="FPBH01000024">
    <property type="protein sequence ID" value="SFU24069.1"/>
    <property type="molecule type" value="Genomic_DNA"/>
</dbReference>
<dbReference type="CDD" id="cd06582">
    <property type="entry name" value="TM_PBP1_LivH_like"/>
    <property type="match status" value="1"/>
</dbReference>
<accession>A0A1I7EJH9</accession>
<dbReference type="GO" id="GO:0006865">
    <property type="term" value="P:amino acid transport"/>
    <property type="evidence" value="ECO:0007669"/>
    <property type="project" value="UniProtKB-KW"/>
</dbReference>
<reference evidence="10 11" key="1">
    <citation type="submission" date="2016-10" db="EMBL/GenBank/DDBJ databases">
        <authorList>
            <person name="de Groot N.N."/>
        </authorList>
    </citation>
    <scope>NUCLEOTIDE SEQUENCE [LARGE SCALE GENOMIC DNA]</scope>
    <source>
        <strain evidence="10 11">LMG 27731</strain>
    </source>
</reference>
<keyword evidence="5" id="KW-0029">Amino-acid transport</keyword>
<keyword evidence="4 9" id="KW-0812">Transmembrane</keyword>